<dbReference type="AlphaFoldDB" id="A0A564LCC2"/>
<dbReference type="PANTHER" id="PTHR42715:SF10">
    <property type="entry name" value="BETA-GLUCOSIDASE"/>
    <property type="match status" value="1"/>
</dbReference>
<dbReference type="InterPro" id="IPR036962">
    <property type="entry name" value="Glyco_hydro_3_N_sf"/>
</dbReference>
<evidence type="ECO:0000256" key="2">
    <source>
        <dbReference type="ARBA" id="ARBA00022801"/>
    </source>
</evidence>
<keyword evidence="4" id="KW-0326">Glycosidase</keyword>
<dbReference type="PANTHER" id="PTHR42715">
    <property type="entry name" value="BETA-GLUCOSIDASE"/>
    <property type="match status" value="1"/>
</dbReference>
<reference evidence="6 7" key="1">
    <citation type="submission" date="2019-07" db="EMBL/GenBank/DDBJ databases">
        <authorList>
            <person name="Brisse S."/>
            <person name="Rodrigues C."/>
            <person name="Thorpe H."/>
        </authorList>
    </citation>
    <scope>NUCLEOTIDE SEQUENCE [LARGE SCALE GENOMIC DNA]</scope>
    <source>
        <strain evidence="6">SB6408</strain>
    </source>
</reference>
<evidence type="ECO:0000256" key="3">
    <source>
        <dbReference type="ARBA" id="ARBA00023277"/>
    </source>
</evidence>
<keyword evidence="2" id="KW-0378">Hydrolase</keyword>
<keyword evidence="3" id="KW-0119">Carbohydrate metabolism</keyword>
<evidence type="ECO:0000256" key="4">
    <source>
        <dbReference type="ARBA" id="ARBA00023295"/>
    </source>
</evidence>
<dbReference type="InterPro" id="IPR050288">
    <property type="entry name" value="Cellulose_deg_GH3"/>
</dbReference>
<evidence type="ECO:0000256" key="1">
    <source>
        <dbReference type="ARBA" id="ARBA00005336"/>
    </source>
</evidence>
<accession>A0A564LCC2</accession>
<dbReference type="InterPro" id="IPR017853">
    <property type="entry name" value="GH"/>
</dbReference>
<dbReference type="PROSITE" id="PS00775">
    <property type="entry name" value="GLYCOSYL_HYDROL_F3"/>
    <property type="match status" value="1"/>
</dbReference>
<evidence type="ECO:0000259" key="5">
    <source>
        <dbReference type="Pfam" id="PF00933"/>
    </source>
</evidence>
<name>A0A564LCC2_9ENTR</name>
<dbReference type="InterPro" id="IPR001764">
    <property type="entry name" value="Glyco_hydro_3_N"/>
</dbReference>
<dbReference type="InterPro" id="IPR019800">
    <property type="entry name" value="Glyco_hydro_3_AS"/>
</dbReference>
<dbReference type="Gene3D" id="3.20.20.300">
    <property type="entry name" value="Glycoside hydrolase, family 3, N-terminal domain"/>
    <property type="match status" value="1"/>
</dbReference>
<gene>
    <name evidence="6" type="ORF">SB6408_05437</name>
</gene>
<evidence type="ECO:0000313" key="7">
    <source>
        <dbReference type="Proteomes" id="UP000318370"/>
    </source>
</evidence>
<proteinExistence type="inferred from homology"/>
<dbReference type="GO" id="GO:0004553">
    <property type="term" value="F:hydrolase activity, hydrolyzing O-glycosyl compounds"/>
    <property type="evidence" value="ECO:0007669"/>
    <property type="project" value="InterPro"/>
</dbReference>
<evidence type="ECO:0000313" key="6">
    <source>
        <dbReference type="EMBL" id="VUS79188.1"/>
    </source>
</evidence>
<feature type="domain" description="Glycoside hydrolase family 3 N-terminal" evidence="5">
    <location>
        <begin position="2"/>
        <end position="131"/>
    </location>
</feature>
<organism evidence="6 7">
    <name type="scientific">Klebsiella spallanzanii</name>
    <dbReference type="NCBI Taxonomy" id="2587528"/>
    <lineage>
        <taxon>Bacteria</taxon>
        <taxon>Pseudomonadati</taxon>
        <taxon>Pseudomonadota</taxon>
        <taxon>Gammaproteobacteria</taxon>
        <taxon>Enterobacterales</taxon>
        <taxon>Enterobacteriaceae</taxon>
        <taxon>Klebsiella/Raoultella group</taxon>
        <taxon>Klebsiella</taxon>
    </lineage>
</organism>
<sequence>MSERALREIYLKGFEYAVKSGGANAVMTAYNPINGYHAASNYDLTTTVLREEWGFRGVVMTDWWATMNDPVDGGAASTHNTAAMIRAQNDLYMVVNNNGAEVNAGEDNTLEALTTGELTLGELQRCARNILDFMLQTQVFKRGEMPRAGIIRLAADPACDEACHGAIKIAEQSRLRYDDELVLSVERTAVYDVLVSVHANGAPLAQTACNLLLNEQFVATIQTNGTLGREIVQKLCRIELQPGKYRVSFDFIKPGLVVDWLELKHVSD</sequence>
<dbReference type="SUPFAM" id="SSF51445">
    <property type="entry name" value="(Trans)glycosidases"/>
    <property type="match status" value="1"/>
</dbReference>
<dbReference type="Pfam" id="PF00933">
    <property type="entry name" value="Glyco_hydro_3"/>
    <property type="match status" value="1"/>
</dbReference>
<comment type="similarity">
    <text evidence="1">Belongs to the glycosyl hydrolase 3 family.</text>
</comment>
<protein>
    <submittedName>
        <fullName evidence="6">Exo-alpha-(1-&gt;6)-L-arabinopyranosidase</fullName>
    </submittedName>
</protein>
<dbReference type="EMBL" id="CABGHF010000019">
    <property type="protein sequence ID" value="VUS79188.1"/>
    <property type="molecule type" value="Genomic_DNA"/>
</dbReference>
<dbReference type="GO" id="GO:0005975">
    <property type="term" value="P:carbohydrate metabolic process"/>
    <property type="evidence" value="ECO:0007669"/>
    <property type="project" value="InterPro"/>
</dbReference>
<dbReference type="Proteomes" id="UP000318370">
    <property type="component" value="Unassembled WGS sequence"/>
</dbReference>